<dbReference type="PRINTS" id="PR01415">
    <property type="entry name" value="ANKYRIN"/>
</dbReference>
<dbReference type="InterPro" id="IPR036770">
    <property type="entry name" value="Ankyrin_rpt-contain_sf"/>
</dbReference>
<keyword evidence="4 10" id="KW-0547">Nucleotide-binding</keyword>
<name>G5IY08_CROWT</name>
<dbReference type="PROSITE" id="PS00108">
    <property type="entry name" value="PROTEIN_KINASE_ST"/>
    <property type="match status" value="1"/>
</dbReference>
<dbReference type="GO" id="GO:0005524">
    <property type="term" value="F:ATP binding"/>
    <property type="evidence" value="ECO:0007669"/>
    <property type="project" value="UniProtKB-UniRule"/>
</dbReference>
<dbReference type="Proteomes" id="UP000003477">
    <property type="component" value="Unassembled WGS sequence"/>
</dbReference>
<keyword evidence="2 13" id="KW-0723">Serine/threonine-protein kinase</keyword>
<dbReference type="AlphaFoldDB" id="G5IY08"/>
<evidence type="ECO:0000259" key="12">
    <source>
        <dbReference type="PROSITE" id="PS50011"/>
    </source>
</evidence>
<sequence>MIPSYRKDSLEQHYKIINQLGKGAMGITYAAEDVKTGQKIALKVISLQNISDAKHLELLEREVTVLKQLNHPNIPQYFDYFQLKEDNKLYLVQELVLGKNLNQQVEAGLRLTEGEVKNIAQQVLSILDYLHNFQPSIIHRDIKPHNLILCDDGQIFLVDFGAVHNAYYNTMIGGTVGIGTIGYMSPEQQIGKPVPASDLYSLGRTLLYLLTNRPPDHLLAHKETVNLDHIRDYIQLSDEFIQWLEKILDPDVDERFSSAKEALKSLKNTNSINKEKINKVGWFALIGLGVASVTLGTFSYNYRWLILNSLGFSAPAKVCWDKDITKEYFKSVGNLAKGNYNKDICGYFLDSLIGRYKQGDKGDKEIIKFLIDHGVNMNSTFKAEQPTLLERLVRSGDMEIIELLISGNDGVNIQDAYGSIALHYAAKEGDTKVIELLINHGADVNVQDNDGRTPLHYAAIYTKKTDRNKTLTWYPGNANKETVEVLINHGADVNARNKYD</sequence>
<dbReference type="PANTHER" id="PTHR24363">
    <property type="entry name" value="SERINE/THREONINE PROTEIN KINASE"/>
    <property type="match status" value="1"/>
</dbReference>
<accession>G5IY08</accession>
<dbReference type="EC" id="2.7.11.1" evidence="1"/>
<evidence type="ECO:0000256" key="8">
    <source>
        <dbReference type="ARBA" id="ARBA00048679"/>
    </source>
</evidence>
<dbReference type="InterPro" id="IPR008271">
    <property type="entry name" value="Ser/Thr_kinase_AS"/>
</dbReference>
<dbReference type="GeneID" id="88769383"/>
<evidence type="ECO:0000256" key="2">
    <source>
        <dbReference type="ARBA" id="ARBA00022527"/>
    </source>
</evidence>
<dbReference type="PANTHER" id="PTHR24363:SF0">
    <property type="entry name" value="SERINE_THREONINE KINASE LIKE DOMAIN CONTAINING 1"/>
    <property type="match status" value="1"/>
</dbReference>
<evidence type="ECO:0000256" key="11">
    <source>
        <dbReference type="SAM" id="Phobius"/>
    </source>
</evidence>
<dbReference type="SUPFAM" id="SSF56112">
    <property type="entry name" value="Protein kinase-like (PK-like)"/>
    <property type="match status" value="1"/>
</dbReference>
<dbReference type="RefSeq" id="WP_007308842.1">
    <property type="nucleotide sequence ID" value="NZ_AESD01000024.1"/>
</dbReference>
<evidence type="ECO:0000256" key="9">
    <source>
        <dbReference type="PROSITE-ProRule" id="PRU00023"/>
    </source>
</evidence>
<feature type="transmembrane region" description="Helical" evidence="11">
    <location>
        <begin position="280"/>
        <end position="300"/>
    </location>
</feature>
<dbReference type="Gene3D" id="1.25.40.20">
    <property type="entry name" value="Ankyrin repeat-containing domain"/>
    <property type="match status" value="1"/>
</dbReference>
<dbReference type="PROSITE" id="PS50088">
    <property type="entry name" value="ANK_REPEAT"/>
    <property type="match status" value="2"/>
</dbReference>
<keyword evidence="11" id="KW-0812">Transmembrane</keyword>
<dbReference type="InterPro" id="IPR000719">
    <property type="entry name" value="Prot_kinase_dom"/>
</dbReference>
<evidence type="ECO:0000256" key="4">
    <source>
        <dbReference type="ARBA" id="ARBA00022741"/>
    </source>
</evidence>
<evidence type="ECO:0000256" key="6">
    <source>
        <dbReference type="ARBA" id="ARBA00022840"/>
    </source>
</evidence>
<gene>
    <name evidence="13" type="ORF">CWATWH0003_0159a6</name>
</gene>
<dbReference type="CDD" id="cd14014">
    <property type="entry name" value="STKc_PknB_like"/>
    <property type="match status" value="1"/>
</dbReference>
<comment type="caution">
    <text evidence="13">The sequence shown here is derived from an EMBL/GenBank/DDBJ whole genome shotgun (WGS) entry which is preliminary data.</text>
</comment>
<dbReference type="Pfam" id="PF12796">
    <property type="entry name" value="Ank_2"/>
    <property type="match status" value="1"/>
</dbReference>
<evidence type="ECO:0000256" key="3">
    <source>
        <dbReference type="ARBA" id="ARBA00022679"/>
    </source>
</evidence>
<keyword evidence="11" id="KW-1133">Transmembrane helix</keyword>
<evidence type="ECO:0000256" key="5">
    <source>
        <dbReference type="ARBA" id="ARBA00022777"/>
    </source>
</evidence>
<dbReference type="PROSITE" id="PS50297">
    <property type="entry name" value="ANK_REP_REGION"/>
    <property type="match status" value="2"/>
</dbReference>
<dbReference type="PROSITE" id="PS50011">
    <property type="entry name" value="PROTEIN_KINASE_DOM"/>
    <property type="match status" value="1"/>
</dbReference>
<comment type="catalytic activity">
    <reaction evidence="7">
        <text>L-threonyl-[protein] + ATP = O-phospho-L-threonyl-[protein] + ADP + H(+)</text>
        <dbReference type="Rhea" id="RHEA:46608"/>
        <dbReference type="Rhea" id="RHEA-COMP:11060"/>
        <dbReference type="Rhea" id="RHEA-COMP:11605"/>
        <dbReference type="ChEBI" id="CHEBI:15378"/>
        <dbReference type="ChEBI" id="CHEBI:30013"/>
        <dbReference type="ChEBI" id="CHEBI:30616"/>
        <dbReference type="ChEBI" id="CHEBI:61977"/>
        <dbReference type="ChEBI" id="CHEBI:456216"/>
        <dbReference type="EC" id="2.7.11.1"/>
    </reaction>
</comment>
<feature type="binding site" evidence="10">
    <location>
        <position position="43"/>
    </location>
    <ligand>
        <name>ATP</name>
        <dbReference type="ChEBI" id="CHEBI:30616"/>
    </ligand>
</feature>
<keyword evidence="6 10" id="KW-0067">ATP-binding</keyword>
<dbReference type="Pfam" id="PF00069">
    <property type="entry name" value="Pkinase"/>
    <property type="match status" value="1"/>
</dbReference>
<dbReference type="SMART" id="SM00248">
    <property type="entry name" value="ANK"/>
    <property type="match status" value="4"/>
</dbReference>
<dbReference type="EMBL" id="AESD01000024">
    <property type="protein sequence ID" value="EHJ15167.1"/>
    <property type="molecule type" value="Genomic_DNA"/>
</dbReference>
<feature type="repeat" description="ANK" evidence="9">
    <location>
        <begin position="417"/>
        <end position="449"/>
    </location>
</feature>
<protein>
    <recommendedName>
        <fullName evidence="1">non-specific serine/threonine protein kinase</fullName>
        <ecNumber evidence="1">2.7.11.1</ecNumber>
    </recommendedName>
</protein>
<keyword evidence="11" id="KW-0472">Membrane</keyword>
<keyword evidence="5 13" id="KW-0418">Kinase</keyword>
<feature type="domain" description="Protein kinase" evidence="12">
    <location>
        <begin position="14"/>
        <end position="272"/>
    </location>
</feature>
<dbReference type="PROSITE" id="PS00107">
    <property type="entry name" value="PROTEIN_KINASE_ATP"/>
    <property type="match status" value="1"/>
</dbReference>
<feature type="repeat" description="ANK" evidence="9">
    <location>
        <begin position="450"/>
        <end position="498"/>
    </location>
</feature>
<evidence type="ECO:0000256" key="10">
    <source>
        <dbReference type="PROSITE-ProRule" id="PRU10141"/>
    </source>
</evidence>
<feature type="non-terminal residue" evidence="13">
    <location>
        <position position="500"/>
    </location>
</feature>
<dbReference type="SMART" id="SM00220">
    <property type="entry name" value="S_TKc"/>
    <property type="match status" value="1"/>
</dbReference>
<evidence type="ECO:0000313" key="14">
    <source>
        <dbReference type="Proteomes" id="UP000003477"/>
    </source>
</evidence>
<proteinExistence type="predicted"/>
<dbReference type="InterPro" id="IPR017441">
    <property type="entry name" value="Protein_kinase_ATP_BS"/>
</dbReference>
<evidence type="ECO:0000313" key="13">
    <source>
        <dbReference type="EMBL" id="EHJ15167.1"/>
    </source>
</evidence>
<dbReference type="Gene3D" id="1.10.510.10">
    <property type="entry name" value="Transferase(Phosphotransferase) domain 1"/>
    <property type="match status" value="1"/>
</dbReference>
<dbReference type="InterPro" id="IPR002110">
    <property type="entry name" value="Ankyrin_rpt"/>
</dbReference>
<evidence type="ECO:0000256" key="1">
    <source>
        <dbReference type="ARBA" id="ARBA00012513"/>
    </source>
</evidence>
<keyword evidence="3" id="KW-0808">Transferase</keyword>
<reference evidence="13 14" key="1">
    <citation type="journal article" date="2011" name="Front. Microbiol.">
        <title>Two Strains of Crocosphaera watsonii with Highly Conserved Genomes are Distinguished by Strain-Specific Features.</title>
        <authorList>
            <person name="Bench S.R."/>
            <person name="Ilikchyan I.N."/>
            <person name="Tripp H.J."/>
            <person name="Zehr J.P."/>
        </authorList>
    </citation>
    <scope>NUCLEOTIDE SEQUENCE [LARGE SCALE GENOMIC DNA]</scope>
    <source>
        <strain evidence="13 14">WH 0003</strain>
    </source>
</reference>
<dbReference type="InterPro" id="IPR011009">
    <property type="entry name" value="Kinase-like_dom_sf"/>
</dbReference>
<keyword evidence="9" id="KW-0040">ANK repeat</keyword>
<dbReference type="GO" id="GO:0004674">
    <property type="term" value="F:protein serine/threonine kinase activity"/>
    <property type="evidence" value="ECO:0007669"/>
    <property type="project" value="UniProtKB-KW"/>
</dbReference>
<evidence type="ECO:0000256" key="7">
    <source>
        <dbReference type="ARBA" id="ARBA00047899"/>
    </source>
</evidence>
<comment type="catalytic activity">
    <reaction evidence="8">
        <text>L-seryl-[protein] + ATP = O-phospho-L-seryl-[protein] + ADP + H(+)</text>
        <dbReference type="Rhea" id="RHEA:17989"/>
        <dbReference type="Rhea" id="RHEA-COMP:9863"/>
        <dbReference type="Rhea" id="RHEA-COMP:11604"/>
        <dbReference type="ChEBI" id="CHEBI:15378"/>
        <dbReference type="ChEBI" id="CHEBI:29999"/>
        <dbReference type="ChEBI" id="CHEBI:30616"/>
        <dbReference type="ChEBI" id="CHEBI:83421"/>
        <dbReference type="ChEBI" id="CHEBI:456216"/>
        <dbReference type="EC" id="2.7.11.1"/>
    </reaction>
</comment>
<organism evidence="13 14">
    <name type="scientific">Crocosphaera watsonii WH 0003</name>
    <dbReference type="NCBI Taxonomy" id="423471"/>
    <lineage>
        <taxon>Bacteria</taxon>
        <taxon>Bacillati</taxon>
        <taxon>Cyanobacteriota</taxon>
        <taxon>Cyanophyceae</taxon>
        <taxon>Oscillatoriophycideae</taxon>
        <taxon>Chroococcales</taxon>
        <taxon>Aphanothecaceae</taxon>
        <taxon>Crocosphaera</taxon>
    </lineage>
</organism>
<dbReference type="SUPFAM" id="SSF48403">
    <property type="entry name" value="Ankyrin repeat"/>
    <property type="match status" value="1"/>
</dbReference>